<gene>
    <name evidence="2" type="ORF">KC660_03305</name>
</gene>
<evidence type="ECO:0000313" key="2">
    <source>
        <dbReference type="EMBL" id="MCA9382406.1"/>
    </source>
</evidence>
<proteinExistence type="predicted"/>
<evidence type="ECO:0000256" key="1">
    <source>
        <dbReference type="SAM" id="Coils"/>
    </source>
</evidence>
<dbReference type="Pfam" id="PF14335">
    <property type="entry name" value="DUF4391"/>
    <property type="match status" value="1"/>
</dbReference>
<dbReference type="InterPro" id="IPR025503">
    <property type="entry name" value="DUF4391"/>
</dbReference>
<sequence length="209" mass="24988">MIKLDLPESALVNKFIPKSKFHSKSFVNTKLKQKFTDQLQRITWQYKLAEHTINISRTRSVEEIQLFELELKKQVIPKQIIRLIQRIIPYPILFILSYKDHHAYAIVLNDNEHKQEYFTDWDEDIVFTFSGNNLEKVFNNLVKAFITTTDTKQKPFSEIIRTDAKIKELCKEIERFESKIKKEKQFNKKVELNQTLLTLKKQLDELQKD</sequence>
<evidence type="ECO:0000313" key="3">
    <source>
        <dbReference type="Proteomes" id="UP000782843"/>
    </source>
</evidence>
<name>A0A955RI47_9BACT</name>
<keyword evidence="1" id="KW-0175">Coiled coil</keyword>
<comment type="caution">
    <text evidence="2">The sequence shown here is derived from an EMBL/GenBank/DDBJ whole genome shotgun (WGS) entry which is preliminary data.</text>
</comment>
<reference evidence="2" key="2">
    <citation type="journal article" date="2021" name="Microbiome">
        <title>Successional dynamics and alternative stable states in a saline activated sludge microbial community over 9 years.</title>
        <authorList>
            <person name="Wang Y."/>
            <person name="Ye J."/>
            <person name="Ju F."/>
            <person name="Liu L."/>
            <person name="Boyd J.A."/>
            <person name="Deng Y."/>
            <person name="Parks D.H."/>
            <person name="Jiang X."/>
            <person name="Yin X."/>
            <person name="Woodcroft B.J."/>
            <person name="Tyson G.W."/>
            <person name="Hugenholtz P."/>
            <person name="Polz M.F."/>
            <person name="Zhang T."/>
        </authorList>
    </citation>
    <scope>NUCLEOTIDE SEQUENCE</scope>
    <source>
        <strain evidence="2">HKST-UBA10</strain>
    </source>
</reference>
<protein>
    <submittedName>
        <fullName evidence="2">DUF4391 domain-containing protein</fullName>
    </submittedName>
</protein>
<reference evidence="2" key="1">
    <citation type="submission" date="2020-04" db="EMBL/GenBank/DDBJ databases">
        <authorList>
            <person name="Zhang T."/>
        </authorList>
    </citation>
    <scope>NUCLEOTIDE SEQUENCE</scope>
    <source>
        <strain evidence="2">HKST-UBA10</strain>
    </source>
</reference>
<dbReference type="Proteomes" id="UP000782843">
    <property type="component" value="Unassembled WGS sequence"/>
</dbReference>
<dbReference type="AlphaFoldDB" id="A0A955RI47"/>
<dbReference type="EMBL" id="JAGQLG010000127">
    <property type="protein sequence ID" value="MCA9382406.1"/>
    <property type="molecule type" value="Genomic_DNA"/>
</dbReference>
<feature type="coiled-coil region" evidence="1">
    <location>
        <begin position="159"/>
        <end position="209"/>
    </location>
</feature>
<organism evidence="2 3">
    <name type="scientific">Candidatus Dojkabacteria bacterium</name>
    <dbReference type="NCBI Taxonomy" id="2099670"/>
    <lineage>
        <taxon>Bacteria</taxon>
        <taxon>Candidatus Dojkabacteria</taxon>
    </lineage>
</organism>
<accession>A0A955RI47</accession>